<keyword evidence="2" id="KW-1185">Reference proteome</keyword>
<evidence type="ECO:0000313" key="2">
    <source>
        <dbReference type="Proteomes" id="UP000762676"/>
    </source>
</evidence>
<gene>
    <name evidence="1" type="ORF">ElyMa_004253600</name>
</gene>
<dbReference type="Proteomes" id="UP000762676">
    <property type="component" value="Unassembled WGS sequence"/>
</dbReference>
<reference evidence="1 2" key="1">
    <citation type="journal article" date="2021" name="Elife">
        <title>Chloroplast acquisition without the gene transfer in kleptoplastic sea slugs, Plakobranchus ocellatus.</title>
        <authorList>
            <person name="Maeda T."/>
            <person name="Takahashi S."/>
            <person name="Yoshida T."/>
            <person name="Shimamura S."/>
            <person name="Takaki Y."/>
            <person name="Nagai Y."/>
            <person name="Toyoda A."/>
            <person name="Suzuki Y."/>
            <person name="Arimoto A."/>
            <person name="Ishii H."/>
            <person name="Satoh N."/>
            <person name="Nishiyama T."/>
            <person name="Hasebe M."/>
            <person name="Maruyama T."/>
            <person name="Minagawa J."/>
            <person name="Obokata J."/>
            <person name="Shigenobu S."/>
        </authorList>
    </citation>
    <scope>NUCLEOTIDE SEQUENCE [LARGE SCALE GENOMIC DNA]</scope>
</reference>
<evidence type="ECO:0000313" key="1">
    <source>
        <dbReference type="EMBL" id="GFR88497.1"/>
    </source>
</evidence>
<protein>
    <submittedName>
        <fullName evidence="1">Uncharacterized protein</fullName>
    </submittedName>
</protein>
<sequence>MRTQEKSRWKVAELGESMKSLWTVPLNQKILKVVMRTHDKEIEQSGTIDSVDKSRNCSEVYAMLEQQLVIDGGYVFDRLAWPCGSTFEEICSMSTGCKGIDCSNIPGMAFDEISKEC</sequence>
<comment type="caution">
    <text evidence="1">The sequence shown here is derived from an EMBL/GenBank/DDBJ whole genome shotgun (WGS) entry which is preliminary data.</text>
</comment>
<organism evidence="1 2">
    <name type="scientific">Elysia marginata</name>
    <dbReference type="NCBI Taxonomy" id="1093978"/>
    <lineage>
        <taxon>Eukaryota</taxon>
        <taxon>Metazoa</taxon>
        <taxon>Spiralia</taxon>
        <taxon>Lophotrochozoa</taxon>
        <taxon>Mollusca</taxon>
        <taxon>Gastropoda</taxon>
        <taxon>Heterobranchia</taxon>
        <taxon>Euthyneura</taxon>
        <taxon>Panpulmonata</taxon>
        <taxon>Sacoglossa</taxon>
        <taxon>Placobranchoidea</taxon>
        <taxon>Plakobranchidae</taxon>
        <taxon>Elysia</taxon>
    </lineage>
</organism>
<dbReference type="AlphaFoldDB" id="A0AAV4GRM1"/>
<name>A0AAV4GRM1_9GAST</name>
<dbReference type="EMBL" id="BMAT01008571">
    <property type="protein sequence ID" value="GFR88497.1"/>
    <property type="molecule type" value="Genomic_DNA"/>
</dbReference>
<proteinExistence type="predicted"/>
<accession>A0AAV4GRM1</accession>